<name>A0A9Q9P7H9_9MICO</name>
<dbReference type="GO" id="GO:0003677">
    <property type="term" value="F:DNA binding"/>
    <property type="evidence" value="ECO:0007669"/>
    <property type="project" value="InterPro"/>
</dbReference>
<dbReference type="Proteomes" id="UP001062223">
    <property type="component" value="Chromosome"/>
</dbReference>
<sequence length="100" mass="10772">MNASDLDAHANRVAAELAREVRAEMARQLISNRELSRRLEAVGYPKSEPTISRITRGTQGLTAVDLIMICGVLGVSPAEMVAQATKVAEENEQGVTDGQH</sequence>
<dbReference type="RefSeq" id="WP_262138925.1">
    <property type="nucleotide sequence ID" value="NZ_CP106879.1"/>
</dbReference>
<dbReference type="InterPro" id="IPR010982">
    <property type="entry name" value="Lambda_DNA-bd_dom_sf"/>
</dbReference>
<dbReference type="SUPFAM" id="SSF47413">
    <property type="entry name" value="lambda repressor-like DNA-binding domains"/>
    <property type="match status" value="1"/>
</dbReference>
<gene>
    <name evidence="2" type="ORF">OE229_16325</name>
</gene>
<proteinExistence type="predicted"/>
<dbReference type="PROSITE" id="PS50943">
    <property type="entry name" value="HTH_CROC1"/>
    <property type="match status" value="1"/>
</dbReference>
<evidence type="ECO:0000313" key="3">
    <source>
        <dbReference type="Proteomes" id="UP001062223"/>
    </source>
</evidence>
<dbReference type="InterPro" id="IPR045526">
    <property type="entry name" value="DUF6471"/>
</dbReference>
<protein>
    <submittedName>
        <fullName evidence="2">Helix-turn-helix transcriptional regulator</fullName>
    </submittedName>
</protein>
<reference evidence="2" key="1">
    <citation type="submission" date="2022-09" db="EMBL/GenBank/DDBJ databases">
        <title>Taxonomy of Curtobacterium flaccumfaciens.</title>
        <authorList>
            <person name="Osdaghi E."/>
            <person name="Taghavi S.M."/>
            <person name="Hamidizade M."/>
            <person name="Abachi H."/>
            <person name="Fazliarab A."/>
            <person name="Baeyen S."/>
            <person name="Portier P."/>
            <person name="Van Vaerenbergh J."/>
            <person name="Jacques M.-A."/>
        </authorList>
    </citation>
    <scope>NUCLEOTIDE SEQUENCE</scope>
    <source>
        <strain evidence="2">AGQB46</strain>
    </source>
</reference>
<dbReference type="AlphaFoldDB" id="A0A9Q9P7H9"/>
<feature type="domain" description="HTH cro/C1-type" evidence="1">
    <location>
        <begin position="47"/>
        <end position="80"/>
    </location>
</feature>
<accession>A0A9Q9P7H9</accession>
<dbReference type="KEGG" id="cpoi:OE229_16325"/>
<evidence type="ECO:0000259" key="1">
    <source>
        <dbReference type="PROSITE" id="PS50943"/>
    </source>
</evidence>
<organism evidence="2 3">
    <name type="scientific">Curtobacterium poinsettiae</name>
    <dbReference type="NCBI Taxonomy" id="159612"/>
    <lineage>
        <taxon>Bacteria</taxon>
        <taxon>Bacillati</taxon>
        <taxon>Actinomycetota</taxon>
        <taxon>Actinomycetes</taxon>
        <taxon>Micrococcales</taxon>
        <taxon>Microbacteriaceae</taxon>
        <taxon>Curtobacterium</taxon>
    </lineage>
</organism>
<dbReference type="CDD" id="cd00093">
    <property type="entry name" value="HTH_XRE"/>
    <property type="match status" value="1"/>
</dbReference>
<dbReference type="Pfam" id="PF20075">
    <property type="entry name" value="DUF6471"/>
    <property type="match status" value="1"/>
</dbReference>
<dbReference type="InterPro" id="IPR001387">
    <property type="entry name" value="Cro/C1-type_HTH"/>
</dbReference>
<dbReference type="EMBL" id="CP106879">
    <property type="protein sequence ID" value="UYC80660.1"/>
    <property type="molecule type" value="Genomic_DNA"/>
</dbReference>
<evidence type="ECO:0000313" key="2">
    <source>
        <dbReference type="EMBL" id="UYC80660.1"/>
    </source>
</evidence>
<dbReference type="Gene3D" id="1.10.260.40">
    <property type="entry name" value="lambda repressor-like DNA-binding domains"/>
    <property type="match status" value="1"/>
</dbReference>